<comment type="subcellular location">
    <subcellularLocation>
        <location evidence="1">Cell membrane</location>
        <topology evidence="1">Multi-pass membrane protein</topology>
    </subcellularLocation>
</comment>
<dbReference type="GO" id="GO:0005886">
    <property type="term" value="C:plasma membrane"/>
    <property type="evidence" value="ECO:0007669"/>
    <property type="project" value="UniProtKB-SubCell"/>
</dbReference>
<dbReference type="InterPro" id="IPR003416">
    <property type="entry name" value="MgtC/SapB/SrpB/YhiD_fam"/>
</dbReference>
<protein>
    <submittedName>
        <fullName evidence="9">Putative Mg(2+) transport ATPase</fullName>
    </submittedName>
</protein>
<dbReference type="PANTHER" id="PTHR33778:SF1">
    <property type="entry name" value="MAGNESIUM TRANSPORTER YHID-RELATED"/>
    <property type="match status" value="1"/>
</dbReference>
<dbReference type="AlphaFoldDB" id="A0A174VQK0"/>
<feature type="domain" description="MgtC/SapB/SrpB/YhiD N-terminal" evidence="8">
    <location>
        <begin position="105"/>
        <end position="229"/>
    </location>
</feature>
<evidence type="ECO:0000259" key="8">
    <source>
        <dbReference type="Pfam" id="PF02308"/>
    </source>
</evidence>
<feature type="transmembrane region" description="Helical" evidence="7">
    <location>
        <begin position="98"/>
        <end position="118"/>
    </location>
</feature>
<evidence type="ECO:0000256" key="5">
    <source>
        <dbReference type="ARBA" id="ARBA00022989"/>
    </source>
</evidence>
<name>A0A174VQK0_9FIRM</name>
<keyword evidence="5 7" id="KW-1133">Transmembrane helix</keyword>
<evidence type="ECO:0000256" key="2">
    <source>
        <dbReference type="ARBA" id="ARBA00009298"/>
    </source>
</evidence>
<dbReference type="PRINTS" id="PR01837">
    <property type="entry name" value="MGTCSAPBPROT"/>
</dbReference>
<feature type="transmembrane region" description="Helical" evidence="7">
    <location>
        <begin position="130"/>
        <end position="149"/>
    </location>
</feature>
<feature type="transmembrane region" description="Helical" evidence="7">
    <location>
        <begin position="193"/>
        <end position="221"/>
    </location>
</feature>
<dbReference type="PANTHER" id="PTHR33778">
    <property type="entry name" value="PROTEIN MGTC"/>
    <property type="match status" value="1"/>
</dbReference>
<evidence type="ECO:0000313" key="10">
    <source>
        <dbReference type="Proteomes" id="UP000095762"/>
    </source>
</evidence>
<evidence type="ECO:0000256" key="4">
    <source>
        <dbReference type="ARBA" id="ARBA00022692"/>
    </source>
</evidence>
<gene>
    <name evidence="9" type="primary">sapB_2</name>
    <name evidence="9" type="ORF">ERS852569_03451</name>
</gene>
<comment type="similarity">
    <text evidence="2">Belongs to the MgtC/SapB family.</text>
</comment>
<evidence type="ECO:0000256" key="7">
    <source>
        <dbReference type="SAM" id="Phobius"/>
    </source>
</evidence>
<keyword evidence="3" id="KW-1003">Cell membrane</keyword>
<dbReference type="Pfam" id="PF02308">
    <property type="entry name" value="MgtC"/>
    <property type="match status" value="1"/>
</dbReference>
<dbReference type="Proteomes" id="UP000095762">
    <property type="component" value="Unassembled WGS sequence"/>
</dbReference>
<evidence type="ECO:0000256" key="1">
    <source>
        <dbReference type="ARBA" id="ARBA00004651"/>
    </source>
</evidence>
<sequence>MFQKLIFETSFFKQKNGRETPYAADTFLLSLQVKVFLYYNMKRQFSYICRKPKLCRNTSFTRKTEETSPVTVVISSTKENRNLSQIPAIVDYLKELNILSVIVRILLAIICGGVIGIERRRAHQSAGMRTYMLVCMGAAIVMATGQYMYDTFKTGDPSRLGAQVISGIGFLGAGSIITSGKTKVRGLTTAAGLWVSACIGLALGIGFYSAGLIATLVVYLIMARLKRLEYRFLVDDIYLEIYLEYDDALSVSDIAQQAERNGLKIEEVQHGTKGKGFQKALITFRNTQNESRDHVLKILEHVEGVRYVKYIY</sequence>
<evidence type="ECO:0000313" key="9">
    <source>
        <dbReference type="EMBL" id="CUQ37093.1"/>
    </source>
</evidence>
<organism evidence="9 10">
    <name type="scientific">Blautia obeum</name>
    <dbReference type="NCBI Taxonomy" id="40520"/>
    <lineage>
        <taxon>Bacteria</taxon>
        <taxon>Bacillati</taxon>
        <taxon>Bacillota</taxon>
        <taxon>Clostridia</taxon>
        <taxon>Lachnospirales</taxon>
        <taxon>Lachnospiraceae</taxon>
        <taxon>Blautia</taxon>
    </lineage>
</organism>
<accession>A0A174VQK0</accession>
<proteinExistence type="inferred from homology"/>
<dbReference type="EMBL" id="CZBP01000037">
    <property type="protein sequence ID" value="CUQ37093.1"/>
    <property type="molecule type" value="Genomic_DNA"/>
</dbReference>
<reference evidence="9 10" key="1">
    <citation type="submission" date="2015-09" db="EMBL/GenBank/DDBJ databases">
        <authorList>
            <consortium name="Pathogen Informatics"/>
        </authorList>
    </citation>
    <scope>NUCLEOTIDE SEQUENCE [LARGE SCALE GENOMIC DNA]</scope>
    <source>
        <strain evidence="9 10">2789STDY5834957</strain>
    </source>
</reference>
<keyword evidence="4 7" id="KW-0812">Transmembrane</keyword>
<dbReference type="InterPro" id="IPR049177">
    <property type="entry name" value="MgtC_SapB_SrpB_YhiD_N"/>
</dbReference>
<evidence type="ECO:0000256" key="6">
    <source>
        <dbReference type="ARBA" id="ARBA00023136"/>
    </source>
</evidence>
<keyword evidence="6 7" id="KW-0472">Membrane</keyword>
<evidence type="ECO:0000256" key="3">
    <source>
        <dbReference type="ARBA" id="ARBA00022475"/>
    </source>
</evidence>